<dbReference type="PROSITE" id="PS51668">
    <property type="entry name" value="TSAA_2"/>
    <property type="match status" value="1"/>
</dbReference>
<dbReference type="PANTHER" id="PTHR12818:SF0">
    <property type="entry name" value="TRNA (ADENINE(37)-N6)-METHYLTRANSFERASE"/>
    <property type="match status" value="1"/>
</dbReference>
<feature type="domain" description="TsaA-like" evidence="3">
    <location>
        <begin position="6"/>
        <end position="131"/>
    </location>
</feature>
<dbReference type="EMBL" id="JASJEU010000007">
    <property type="protein sequence ID" value="MDJ1649904.1"/>
    <property type="molecule type" value="Genomic_DNA"/>
</dbReference>
<dbReference type="Pfam" id="PF01980">
    <property type="entry name" value="TrmO_N"/>
    <property type="match status" value="1"/>
</dbReference>
<reference evidence="4 5" key="1">
    <citation type="submission" date="2023-05" db="EMBL/GenBank/DDBJ databases">
        <title>Gordonibacter KGMB12511T sp. nov., isolated from faeces of healthy Korean.</title>
        <authorList>
            <person name="Kim H.S."/>
            <person name="Kim J.-S."/>
            <person name="Suh M.K."/>
            <person name="Eom M.K."/>
            <person name="Do H.E."/>
            <person name="Lee J.-S."/>
        </authorList>
    </citation>
    <scope>NUCLEOTIDE SEQUENCE [LARGE SCALE GENOMIC DNA]</scope>
    <source>
        <strain evidence="4 5">KGMB12511</strain>
    </source>
</reference>
<dbReference type="GO" id="GO:0032259">
    <property type="term" value="P:methylation"/>
    <property type="evidence" value="ECO:0007669"/>
    <property type="project" value="UniProtKB-KW"/>
</dbReference>
<evidence type="ECO:0000256" key="2">
    <source>
        <dbReference type="ARBA" id="ARBA00033753"/>
    </source>
</evidence>
<keyword evidence="4" id="KW-0808">Transferase</keyword>
<dbReference type="GO" id="GO:0008168">
    <property type="term" value="F:methyltransferase activity"/>
    <property type="evidence" value="ECO:0007669"/>
    <property type="project" value="UniProtKB-KW"/>
</dbReference>
<name>A0ABT7DK51_9ACTN</name>
<evidence type="ECO:0000313" key="5">
    <source>
        <dbReference type="Proteomes" id="UP001232750"/>
    </source>
</evidence>
<comment type="caution">
    <text evidence="4">The sequence shown here is derived from an EMBL/GenBank/DDBJ whole genome shotgun (WGS) entry which is preliminary data.</text>
</comment>
<dbReference type="InterPro" id="IPR036414">
    <property type="entry name" value="YaeB_N_sf"/>
</dbReference>
<evidence type="ECO:0000256" key="1">
    <source>
        <dbReference type="ARBA" id="ARBA00022691"/>
    </source>
</evidence>
<keyword evidence="1" id="KW-0949">S-adenosyl-L-methionine</keyword>
<dbReference type="PANTHER" id="PTHR12818">
    <property type="entry name" value="TRNA (ADENINE(37)-N6)-METHYLTRANSFERASE"/>
    <property type="match status" value="1"/>
</dbReference>
<evidence type="ECO:0000259" key="3">
    <source>
        <dbReference type="PROSITE" id="PS51668"/>
    </source>
</evidence>
<organism evidence="4 5">
    <name type="scientific">Gordonibacter faecis</name>
    <dbReference type="NCBI Taxonomy" id="3047475"/>
    <lineage>
        <taxon>Bacteria</taxon>
        <taxon>Bacillati</taxon>
        <taxon>Actinomycetota</taxon>
        <taxon>Coriobacteriia</taxon>
        <taxon>Eggerthellales</taxon>
        <taxon>Eggerthellaceae</taxon>
        <taxon>Gordonibacter</taxon>
    </lineage>
</organism>
<evidence type="ECO:0000313" key="4">
    <source>
        <dbReference type="EMBL" id="MDJ1649904.1"/>
    </source>
</evidence>
<dbReference type="RefSeq" id="WP_283831252.1">
    <property type="nucleotide sequence ID" value="NZ_JASJEU010000007.1"/>
</dbReference>
<comment type="similarity">
    <text evidence="2">Belongs to the tRNA methyltransferase O family.</text>
</comment>
<dbReference type="InterPro" id="IPR036413">
    <property type="entry name" value="YaeB-like_sf"/>
</dbReference>
<proteinExistence type="inferred from homology"/>
<dbReference type="CDD" id="cd09281">
    <property type="entry name" value="UPF0066"/>
    <property type="match status" value="1"/>
</dbReference>
<dbReference type="SUPFAM" id="SSF118196">
    <property type="entry name" value="YaeB-like"/>
    <property type="match status" value="1"/>
</dbReference>
<dbReference type="Gene3D" id="2.40.30.70">
    <property type="entry name" value="YaeB-like"/>
    <property type="match status" value="1"/>
</dbReference>
<keyword evidence="5" id="KW-1185">Reference proteome</keyword>
<keyword evidence="4" id="KW-0489">Methyltransferase</keyword>
<protein>
    <submittedName>
        <fullName evidence="4">SAM-dependent methyltransferase</fullName>
    </submittedName>
</protein>
<dbReference type="InterPro" id="IPR023370">
    <property type="entry name" value="TrmO-like_N"/>
</dbReference>
<gene>
    <name evidence="4" type="ORF">QNJ86_03730</name>
</gene>
<accession>A0ABT7DK51</accession>
<dbReference type="InterPro" id="IPR040372">
    <property type="entry name" value="YaeB-like"/>
</dbReference>
<dbReference type="Proteomes" id="UP001232750">
    <property type="component" value="Unassembled WGS sequence"/>
</dbReference>
<sequence>METFSVHPIGVVSGGGEDPAHLRINPEYRDGLRGLEGFGHAVVLWWAHEMDDPELRALTDAGRPYVRLDHDLGIFATRSPLRPNPIALTVIELAAVDVEAGLIETPYLDANDGTPLLDLKPYTPSIDRIENPTVPTWCTHWPQSIESSADFDWVAEFRF</sequence>